<reference evidence="1" key="1">
    <citation type="submission" date="2018-02" db="EMBL/GenBank/DDBJ databases">
        <title>Rhizophora mucronata_Transcriptome.</title>
        <authorList>
            <person name="Meera S.P."/>
            <person name="Sreeshan A."/>
            <person name="Augustine A."/>
        </authorList>
    </citation>
    <scope>NUCLEOTIDE SEQUENCE</scope>
    <source>
        <tissue evidence="1">Leaf</tissue>
    </source>
</reference>
<proteinExistence type="predicted"/>
<accession>A0A2P2KUW9</accession>
<organism evidence="1">
    <name type="scientific">Rhizophora mucronata</name>
    <name type="common">Asiatic mangrove</name>
    <dbReference type="NCBI Taxonomy" id="61149"/>
    <lineage>
        <taxon>Eukaryota</taxon>
        <taxon>Viridiplantae</taxon>
        <taxon>Streptophyta</taxon>
        <taxon>Embryophyta</taxon>
        <taxon>Tracheophyta</taxon>
        <taxon>Spermatophyta</taxon>
        <taxon>Magnoliopsida</taxon>
        <taxon>eudicotyledons</taxon>
        <taxon>Gunneridae</taxon>
        <taxon>Pentapetalae</taxon>
        <taxon>rosids</taxon>
        <taxon>fabids</taxon>
        <taxon>Malpighiales</taxon>
        <taxon>Rhizophoraceae</taxon>
        <taxon>Rhizophora</taxon>
    </lineage>
</organism>
<evidence type="ECO:0000313" key="1">
    <source>
        <dbReference type="EMBL" id="MBX09511.1"/>
    </source>
</evidence>
<dbReference type="EMBL" id="GGEC01029027">
    <property type="protein sequence ID" value="MBX09511.1"/>
    <property type="molecule type" value="Transcribed_RNA"/>
</dbReference>
<sequence>MQHPHHSWLFHMRLPYLSIQQNQIIDNKNSNLNLALILENEKLKNS</sequence>
<protein>
    <submittedName>
        <fullName evidence="1">V-type proton ATPase proteolipid subunit</fullName>
    </submittedName>
</protein>
<name>A0A2P2KUW9_RHIMU</name>
<dbReference type="AlphaFoldDB" id="A0A2P2KUW9"/>